<protein>
    <submittedName>
        <fullName evidence="3">Type VI secretion system protein ImpF</fullName>
    </submittedName>
</protein>
<sequence length="204" mass="22807">MHRDPTMAQEPSPSPRRVHPGARVPRAEGAPPARAHARLLPTLFDRLRDAAPGQSDELPAAYTVTPSQMRDILQRDLAYLLNTTNAEDGIDRARYAEAARSTLNFGVPPLAGSYLSERRWEEVELIIRRAIADYEPRLIPDTVTVLPLMREGAHESYNVLLFEIRAMIDLKPYPVELTVQSAVDLETNRMSVVRHASGPARAPR</sequence>
<evidence type="ECO:0000259" key="2">
    <source>
        <dbReference type="Pfam" id="PF04965"/>
    </source>
</evidence>
<proteinExistence type="predicted"/>
<dbReference type="PANTHER" id="PTHR38595:SF1">
    <property type="entry name" value="TYPE VI SECRETION SYSTEM COMPONENT TSSE1"/>
    <property type="match status" value="1"/>
</dbReference>
<dbReference type="NCBIfam" id="TIGR03357">
    <property type="entry name" value="VI_zyme"/>
    <property type="match status" value="1"/>
</dbReference>
<feature type="region of interest" description="Disordered" evidence="1">
    <location>
        <begin position="1"/>
        <end position="34"/>
    </location>
</feature>
<name>A0A370F4G8_9BURK</name>
<dbReference type="InterPro" id="IPR007048">
    <property type="entry name" value="IraD/Gp25-like"/>
</dbReference>
<dbReference type="AlphaFoldDB" id="A0A370F4G8"/>
<dbReference type="EMBL" id="QQAV01000017">
    <property type="protein sequence ID" value="RDI17342.1"/>
    <property type="molecule type" value="Genomic_DNA"/>
</dbReference>
<evidence type="ECO:0000313" key="4">
    <source>
        <dbReference type="Proteomes" id="UP000255265"/>
    </source>
</evidence>
<organism evidence="3 4">
    <name type="scientific">Pseudacidovorax intermedius</name>
    <dbReference type="NCBI Taxonomy" id="433924"/>
    <lineage>
        <taxon>Bacteria</taxon>
        <taxon>Pseudomonadati</taxon>
        <taxon>Pseudomonadota</taxon>
        <taxon>Betaproteobacteria</taxon>
        <taxon>Burkholderiales</taxon>
        <taxon>Comamonadaceae</taxon>
        <taxon>Pseudacidovorax</taxon>
    </lineage>
</organism>
<accession>A0A370F4G8</accession>
<evidence type="ECO:0000256" key="1">
    <source>
        <dbReference type="SAM" id="MobiDB-lite"/>
    </source>
</evidence>
<dbReference type="Proteomes" id="UP000255265">
    <property type="component" value="Unassembled WGS sequence"/>
</dbReference>
<gene>
    <name evidence="3" type="ORF">DFR41_11768</name>
</gene>
<dbReference type="Pfam" id="PF04965">
    <property type="entry name" value="GPW_gp25"/>
    <property type="match status" value="1"/>
</dbReference>
<dbReference type="InterPro" id="IPR017737">
    <property type="entry name" value="TssE1-like"/>
</dbReference>
<comment type="caution">
    <text evidence="3">The sequence shown here is derived from an EMBL/GenBank/DDBJ whole genome shotgun (WGS) entry which is preliminary data.</text>
</comment>
<dbReference type="SUPFAM" id="SSF160719">
    <property type="entry name" value="gpW/gp25-like"/>
    <property type="match status" value="1"/>
</dbReference>
<feature type="domain" description="IraD/Gp25-like" evidence="2">
    <location>
        <begin position="68"/>
        <end position="172"/>
    </location>
</feature>
<dbReference type="InterPro" id="IPR053176">
    <property type="entry name" value="T6SS_TssE1-like"/>
</dbReference>
<reference evidence="3 4" key="1">
    <citation type="submission" date="2018-07" db="EMBL/GenBank/DDBJ databases">
        <title>Genomic Encyclopedia of Type Strains, Phase IV (KMG-IV): sequencing the most valuable type-strain genomes for metagenomic binning, comparative biology and taxonomic classification.</title>
        <authorList>
            <person name="Goeker M."/>
        </authorList>
    </citation>
    <scope>NUCLEOTIDE SEQUENCE [LARGE SCALE GENOMIC DNA]</scope>
    <source>
        <strain evidence="3 4">DSM 21352</strain>
    </source>
</reference>
<evidence type="ECO:0000313" key="3">
    <source>
        <dbReference type="EMBL" id="RDI17342.1"/>
    </source>
</evidence>
<dbReference type="PANTHER" id="PTHR38595">
    <property type="entry name" value="CYTOPLASMIC PROTEIN-RELATED"/>
    <property type="match status" value="1"/>
</dbReference>
<keyword evidence="4" id="KW-1185">Reference proteome</keyword>